<dbReference type="PRINTS" id="PR00320">
    <property type="entry name" value="GPROTEINBRPT"/>
</dbReference>
<feature type="repeat" description="WD" evidence="3">
    <location>
        <begin position="852"/>
        <end position="893"/>
    </location>
</feature>
<gene>
    <name evidence="6" type="ORF">RSOLAG22IIIB_10176</name>
</gene>
<evidence type="ECO:0000313" key="7">
    <source>
        <dbReference type="Proteomes" id="UP000044841"/>
    </source>
</evidence>
<dbReference type="SUPFAM" id="SSF50978">
    <property type="entry name" value="WD40 repeat-like"/>
    <property type="match status" value="3"/>
</dbReference>
<feature type="repeat" description="WD" evidence="3">
    <location>
        <begin position="1067"/>
        <end position="1101"/>
    </location>
</feature>
<dbReference type="Pfam" id="PF24883">
    <property type="entry name" value="NPHP3_N"/>
    <property type="match status" value="1"/>
</dbReference>
<feature type="repeat" description="WD" evidence="3">
    <location>
        <begin position="1246"/>
        <end position="1287"/>
    </location>
</feature>
<dbReference type="InterPro" id="IPR001680">
    <property type="entry name" value="WD40_rpt"/>
</dbReference>
<dbReference type="InterPro" id="IPR056884">
    <property type="entry name" value="NPHP3-like_N"/>
</dbReference>
<evidence type="ECO:0000256" key="1">
    <source>
        <dbReference type="ARBA" id="ARBA00022574"/>
    </source>
</evidence>
<dbReference type="PANTHER" id="PTHR44019:SF8">
    <property type="entry name" value="POC1 CENTRIOLAR PROTEIN HOMOLOG"/>
    <property type="match status" value="1"/>
</dbReference>
<feature type="repeat" description="WD" evidence="3">
    <location>
        <begin position="1155"/>
        <end position="1196"/>
    </location>
</feature>
<feature type="compositionally biased region" description="Basic residues" evidence="4">
    <location>
        <begin position="1"/>
        <end position="14"/>
    </location>
</feature>
<feature type="repeat" description="WD" evidence="3">
    <location>
        <begin position="983"/>
        <end position="1024"/>
    </location>
</feature>
<dbReference type="PANTHER" id="PTHR44019">
    <property type="entry name" value="WD REPEAT-CONTAINING PROTEIN 55"/>
    <property type="match status" value="1"/>
</dbReference>
<evidence type="ECO:0000256" key="2">
    <source>
        <dbReference type="ARBA" id="ARBA00022737"/>
    </source>
</evidence>
<dbReference type="PROSITE" id="PS50294">
    <property type="entry name" value="WD_REPEATS_REGION"/>
    <property type="match status" value="10"/>
</dbReference>
<evidence type="ECO:0000256" key="4">
    <source>
        <dbReference type="SAM" id="MobiDB-lite"/>
    </source>
</evidence>
<dbReference type="PROSITE" id="PS00678">
    <property type="entry name" value="WD_REPEATS_1"/>
    <property type="match status" value="4"/>
</dbReference>
<feature type="repeat" description="WD" evidence="3">
    <location>
        <begin position="816"/>
        <end position="841"/>
    </location>
</feature>
<dbReference type="Proteomes" id="UP000044841">
    <property type="component" value="Unassembled WGS sequence"/>
</dbReference>
<dbReference type="InterPro" id="IPR036322">
    <property type="entry name" value="WD40_repeat_dom_sf"/>
</dbReference>
<feature type="repeat" description="WD" evidence="3">
    <location>
        <begin position="1374"/>
        <end position="1406"/>
    </location>
</feature>
<dbReference type="InterPro" id="IPR015943">
    <property type="entry name" value="WD40/YVTN_repeat-like_dom_sf"/>
</dbReference>
<reference evidence="6 7" key="1">
    <citation type="submission" date="2015-07" db="EMBL/GenBank/DDBJ databases">
        <authorList>
            <person name="Noorani M."/>
        </authorList>
    </citation>
    <scope>NUCLEOTIDE SEQUENCE [LARGE SCALE GENOMIC DNA]</scope>
    <source>
        <strain evidence="6">BBA 69670</strain>
    </source>
</reference>
<evidence type="ECO:0000259" key="5">
    <source>
        <dbReference type="PROSITE" id="PS50837"/>
    </source>
</evidence>
<dbReference type="SMART" id="SM00320">
    <property type="entry name" value="WD40"/>
    <property type="match status" value="13"/>
</dbReference>
<dbReference type="Gene3D" id="2.130.10.10">
    <property type="entry name" value="YVTN repeat-like/Quinoprotein amine dehydrogenase"/>
    <property type="match status" value="4"/>
</dbReference>
<dbReference type="InterPro" id="IPR027417">
    <property type="entry name" value="P-loop_NTPase"/>
</dbReference>
<organism evidence="6 7">
    <name type="scientific">Rhizoctonia solani</name>
    <dbReference type="NCBI Taxonomy" id="456999"/>
    <lineage>
        <taxon>Eukaryota</taxon>
        <taxon>Fungi</taxon>
        <taxon>Dikarya</taxon>
        <taxon>Basidiomycota</taxon>
        <taxon>Agaricomycotina</taxon>
        <taxon>Agaricomycetes</taxon>
        <taxon>Cantharellales</taxon>
        <taxon>Ceratobasidiaceae</taxon>
        <taxon>Rhizoctonia</taxon>
    </lineage>
</organism>
<keyword evidence="7" id="KW-1185">Reference proteome</keyword>
<name>A0A0K6G270_9AGAM</name>
<protein>
    <submittedName>
        <fullName evidence="6">Putative WD repeat-containing protein alr3466 [Nostoc sp, PCC 7120]</fullName>
    </submittedName>
</protein>
<feature type="repeat" description="WD" evidence="3">
    <location>
        <begin position="1026"/>
        <end position="1061"/>
    </location>
</feature>
<keyword evidence="1 3" id="KW-0853">WD repeat</keyword>
<feature type="repeat" description="WD" evidence="3">
    <location>
        <begin position="1113"/>
        <end position="1154"/>
    </location>
</feature>
<dbReference type="EMBL" id="CYGV01001297">
    <property type="protein sequence ID" value="CUA72610.1"/>
    <property type="molecule type" value="Genomic_DNA"/>
</dbReference>
<dbReference type="InterPro" id="IPR019775">
    <property type="entry name" value="WD40_repeat_CS"/>
</dbReference>
<feature type="domain" description="NACHT" evidence="5">
    <location>
        <begin position="273"/>
        <end position="418"/>
    </location>
</feature>
<dbReference type="Gene3D" id="3.40.50.300">
    <property type="entry name" value="P-loop containing nucleotide triphosphate hydrolases"/>
    <property type="match status" value="1"/>
</dbReference>
<evidence type="ECO:0000256" key="3">
    <source>
        <dbReference type="PROSITE-ProRule" id="PRU00221"/>
    </source>
</evidence>
<dbReference type="Pfam" id="PF00400">
    <property type="entry name" value="WD40"/>
    <property type="match status" value="13"/>
</dbReference>
<dbReference type="PROSITE" id="PS50837">
    <property type="entry name" value="NACHT"/>
    <property type="match status" value="1"/>
</dbReference>
<keyword evidence="2" id="KW-0677">Repeat</keyword>
<dbReference type="CDD" id="cd00200">
    <property type="entry name" value="WD40"/>
    <property type="match status" value="2"/>
</dbReference>
<evidence type="ECO:0000313" key="6">
    <source>
        <dbReference type="EMBL" id="CUA72610.1"/>
    </source>
</evidence>
<dbReference type="InterPro" id="IPR007111">
    <property type="entry name" value="NACHT_NTPase"/>
</dbReference>
<dbReference type="PROSITE" id="PS50082">
    <property type="entry name" value="WD_REPEATS_2"/>
    <property type="match status" value="12"/>
</dbReference>
<sequence length="1517" mass="168855">MDSKRKFKLKWWKKKAPDSESHASPSRIDTPTPDASIRSASPPPGPSVAVSALVFQPFVPLPTLPPLEHRQLEPSIDDTDKWTNLTAFSHVLKQTTLFSPLAAVMDDLSWFIGAHEDLVRTRNEYHTLRSQLEELFKDLRMHFSGNTPPAMTISMLNLCDAIQTEIRGVYGTQDRNMISRYLQANQDLDKITGCYRRIQGHLERLMLNATMNIWKTVDRQTAEAELSKLNPSLSAYYDSAEANIVQRRECAPNTREQVLQDLQAWKDNHDGEKVCWINGMAGTGKTTIVNTLCSTLDNSHELGASFFCTRSIPSCRNVKLILPTIAYQLARFSSPFRGALLQVLEQDPDVHSKVPRVQFKRMILEPLQQVMRSLPSQTVIVIDALDECDDGNGVEQILEVLLENASKLPIKFLVSSRPEPHIRKRIRQSALKTQLILHELDQKMVKADIETYLRVELASIAASLTKDDLETLVKRAGLLFIYAATVVRYIKAGNAKERLAAVLKVSGDGRASSNRTKEIDRLYEAVLVSALDDENLEEPEKTRIQQVLHTVVCAQEPLTVDALAGLLSLEHTEVTDALKPLWSVLHVSESNTSHRISTLHASFPDYIFDSSRSKRFSCNAQNHNGALAELCLKRIERNGCQFNICNLESSYMFDEDVPNIDDKVNEAIPLDLLYACQYWAVHLSSSGRSGDMLEMVHEFLSKRLLLWMEVLSLTKRIDRAIRQMELAITWPQSMEHPEHVMLLARDARRFVTMFATSPVSRSTPHLYVSMLPSWPDHQPFAHHYIPQTRNLVQIKGVASAERQLGLLSSIPVGSGVFCVACSPGGKLITAGTYDQRILIWDAVTLQMTIDPIQGHSGPVRAVAFSPDGTRICSGSEDDSLCVWDPQNGQLVAGPLKGHDDRVWSVDYSPDGKWLASGSLDGTVCIWNTDTYEQKGGPLRPVGKRREMILSVVFSPDSAMIAAGYGSMIHLWDRLSGQLIGQPLEGHTDIIKSLVFSPNGKHLVSSSDDCSIRIWDTTSGQLAFGPFKEHTSSVCDVKICPGAHSLISVGEDDTVRLWETTTWQSRTWLKNTGIIRSARFLPDGFSVVTGSVDRSVRIWEVQQFSDEQITDHQLEGHSNWIASVAFSPCGTYIVSGSHDMTACIWDSQTKQLILGPLKHTNTILSVGVSADSSRIFSVSADRMIHVWSKQTGDLEYTIGPIETDGQEDPTYRELWPAALLFNGRRIVCGSKSGRIYMQDDNTPSCSLVGHNDQVKAIAFSPDEQTFASASEDGALMVWNANTREKLFEPLKAHSWGIFSVAFSPDGTQIASGSQDLTIRLWSSHTGLQLGEPFKGHTDTVRAVAFSPSGSQFVSGSQDRTVRVWDVTNGQPLAVFKGHTDDVLSVAFSPDGTQILSGSADTTIRLWNAPRKGVLPPGHEAILDQPASITKEHPNTDWDMGVDGWVRSIDSRLLLWVPPDLRRVLLRQQNTGLISRQGSIELDFSESKIGDKWVMCYEPCIYARIGYLPPISELKVPGE</sequence>
<feature type="region of interest" description="Disordered" evidence="4">
    <location>
        <begin position="1"/>
        <end position="44"/>
    </location>
</feature>
<accession>A0A0K6G270</accession>
<dbReference type="InterPro" id="IPR020472">
    <property type="entry name" value="WD40_PAC1"/>
</dbReference>
<feature type="repeat" description="WD" evidence="3">
    <location>
        <begin position="1289"/>
        <end position="1330"/>
    </location>
</feature>
<feature type="repeat" description="WD" evidence="3">
    <location>
        <begin position="1332"/>
        <end position="1373"/>
    </location>
</feature>
<proteinExistence type="predicted"/>
<dbReference type="SUPFAM" id="SSF52540">
    <property type="entry name" value="P-loop containing nucleoside triphosphate hydrolases"/>
    <property type="match status" value="1"/>
</dbReference>
<feature type="repeat" description="WD" evidence="3">
    <location>
        <begin position="895"/>
        <end position="930"/>
    </location>
</feature>
<dbReference type="InterPro" id="IPR050505">
    <property type="entry name" value="WDR55/POC1"/>
</dbReference>